<dbReference type="PANTHER" id="PTHR42844">
    <property type="entry name" value="DIHYDRONEOPTERIN ALDOLASE 1-RELATED"/>
    <property type="match status" value="1"/>
</dbReference>
<dbReference type="CDD" id="cd00534">
    <property type="entry name" value="DHNA_DHNTPE"/>
    <property type="match status" value="1"/>
</dbReference>
<accession>A0A1L8D4J9</accession>
<dbReference type="SUPFAM" id="SSF55620">
    <property type="entry name" value="Tetrahydrobiopterin biosynthesis enzymes-like"/>
    <property type="match status" value="1"/>
</dbReference>
<reference evidence="9" key="1">
    <citation type="submission" date="2016-12" db="EMBL/GenBank/DDBJ databases">
        <title>Draft Genome Sequences od Carboxydothermus pertinax and islandicus, Hydrogenogenic Carboxydotrophic Bacteria.</title>
        <authorList>
            <person name="Fukuyama Y."/>
            <person name="Ohmae K."/>
            <person name="Yoneda Y."/>
            <person name="Yoshida T."/>
            <person name="Sako Y."/>
        </authorList>
    </citation>
    <scope>NUCLEOTIDE SEQUENCE [LARGE SCALE GENOMIC DNA]</scope>
    <source>
        <strain evidence="9">SET</strain>
    </source>
</reference>
<dbReference type="GO" id="GO:0046654">
    <property type="term" value="P:tetrahydrofolate biosynthetic process"/>
    <property type="evidence" value="ECO:0007669"/>
    <property type="project" value="UniProtKB-UniRule"/>
</dbReference>
<comment type="pathway">
    <text evidence="2 6">Cofactor biosynthesis; tetrahydrofolate biosynthesis; 2-amino-4-hydroxy-6-hydroxymethyl-7,8-dihydropteridine diphosphate from 7,8-dihydroneopterin triphosphate: step 3/4.</text>
</comment>
<dbReference type="AlphaFoldDB" id="A0A1L8D4J9"/>
<evidence type="ECO:0000313" key="8">
    <source>
        <dbReference type="EMBL" id="GAV26044.1"/>
    </source>
</evidence>
<evidence type="ECO:0000256" key="3">
    <source>
        <dbReference type="ARBA" id="ARBA00005708"/>
    </source>
</evidence>
<dbReference type="GO" id="GO:0005737">
    <property type="term" value="C:cytoplasm"/>
    <property type="evidence" value="ECO:0007669"/>
    <property type="project" value="TreeGrafter"/>
</dbReference>
<dbReference type="Proteomes" id="UP000187338">
    <property type="component" value="Unassembled WGS sequence"/>
</dbReference>
<comment type="function">
    <text evidence="6">Catalyzes the conversion of 7,8-dihydroneopterin to 6-hydroxymethyl-7,8-dihydropterin.</text>
</comment>
<proteinExistence type="inferred from homology"/>
<name>A0A1L8D4J9_9THEO</name>
<evidence type="ECO:0000256" key="2">
    <source>
        <dbReference type="ARBA" id="ARBA00005013"/>
    </source>
</evidence>
<dbReference type="UniPathway" id="UPA00077">
    <property type="reaction ID" value="UER00154"/>
</dbReference>
<comment type="catalytic activity">
    <reaction evidence="1 6">
        <text>7,8-dihydroneopterin = 6-hydroxymethyl-7,8-dihydropterin + glycolaldehyde</text>
        <dbReference type="Rhea" id="RHEA:10540"/>
        <dbReference type="ChEBI" id="CHEBI:17001"/>
        <dbReference type="ChEBI" id="CHEBI:17071"/>
        <dbReference type="ChEBI" id="CHEBI:44841"/>
        <dbReference type="EC" id="4.1.2.25"/>
    </reaction>
</comment>
<dbReference type="NCBIfam" id="TIGR00526">
    <property type="entry name" value="folB_dom"/>
    <property type="match status" value="1"/>
</dbReference>
<feature type="domain" description="Dihydroneopterin aldolase/epimerase" evidence="7">
    <location>
        <begin position="4"/>
        <end position="117"/>
    </location>
</feature>
<dbReference type="Pfam" id="PF02152">
    <property type="entry name" value="FolB"/>
    <property type="match status" value="1"/>
</dbReference>
<protein>
    <recommendedName>
        <fullName evidence="6">7,8-dihydroneopterin aldolase</fullName>
        <ecNumber evidence="6">4.1.2.25</ecNumber>
    </recommendedName>
</protein>
<keyword evidence="4 6" id="KW-0289">Folate biosynthesis</keyword>
<comment type="caution">
    <text evidence="8">The sequence shown here is derived from an EMBL/GenBank/DDBJ whole genome shotgun (WGS) entry which is preliminary data.</text>
</comment>
<dbReference type="PANTHER" id="PTHR42844:SF1">
    <property type="entry name" value="DIHYDRONEOPTERIN ALDOLASE 1-RELATED"/>
    <property type="match status" value="1"/>
</dbReference>
<dbReference type="GO" id="GO:0004150">
    <property type="term" value="F:dihydroneopterin aldolase activity"/>
    <property type="evidence" value="ECO:0007669"/>
    <property type="project" value="UniProtKB-UniRule"/>
</dbReference>
<dbReference type="SMART" id="SM00905">
    <property type="entry name" value="FolB"/>
    <property type="match status" value="1"/>
</dbReference>
<evidence type="ECO:0000259" key="7">
    <source>
        <dbReference type="SMART" id="SM00905"/>
    </source>
</evidence>
<dbReference type="InterPro" id="IPR006156">
    <property type="entry name" value="Dihydroneopterin_aldolase"/>
</dbReference>
<comment type="similarity">
    <text evidence="3 6">Belongs to the DHNA family.</text>
</comment>
<dbReference type="FunFam" id="3.30.1130.10:FF:000003">
    <property type="entry name" value="7,8-dihydroneopterin aldolase"/>
    <property type="match status" value="1"/>
</dbReference>
<dbReference type="InterPro" id="IPR006157">
    <property type="entry name" value="FolB_dom"/>
</dbReference>
<dbReference type="STRING" id="661089.ciss_19770"/>
<dbReference type="RefSeq" id="WP_075866223.1">
    <property type="nucleotide sequence ID" value="NZ_BDJL01000125.1"/>
</dbReference>
<organism evidence="8 9">
    <name type="scientific">Carboxydothermus islandicus</name>
    <dbReference type="NCBI Taxonomy" id="661089"/>
    <lineage>
        <taxon>Bacteria</taxon>
        <taxon>Bacillati</taxon>
        <taxon>Bacillota</taxon>
        <taxon>Clostridia</taxon>
        <taxon>Thermoanaerobacterales</taxon>
        <taxon>Thermoanaerobacteraceae</taxon>
        <taxon>Carboxydothermus</taxon>
    </lineage>
</organism>
<keyword evidence="9" id="KW-1185">Reference proteome</keyword>
<dbReference type="OrthoDB" id="9808041at2"/>
<dbReference type="Gene3D" id="3.30.1130.10">
    <property type="match status" value="1"/>
</dbReference>
<evidence type="ECO:0000256" key="1">
    <source>
        <dbReference type="ARBA" id="ARBA00001353"/>
    </source>
</evidence>
<evidence type="ECO:0000256" key="4">
    <source>
        <dbReference type="ARBA" id="ARBA00022909"/>
    </source>
</evidence>
<evidence type="ECO:0000256" key="6">
    <source>
        <dbReference type="RuleBase" id="RU362079"/>
    </source>
</evidence>
<gene>
    <name evidence="8" type="ORF">ciss_19770</name>
</gene>
<dbReference type="EC" id="4.1.2.25" evidence="6"/>
<dbReference type="NCBIfam" id="TIGR00525">
    <property type="entry name" value="folB"/>
    <property type="match status" value="1"/>
</dbReference>
<dbReference type="GO" id="GO:0046656">
    <property type="term" value="P:folic acid biosynthetic process"/>
    <property type="evidence" value="ECO:0007669"/>
    <property type="project" value="UniProtKB-UniRule"/>
</dbReference>
<sequence>MDKIVIKGVEFYAFHGVLPEEKALGQKFILDLELGIDLRDAGRGDDLSKTVSYKEVLDFTEEIVTKNRFDLIEALAEEVAGGILNKFSLVKEIMVRVHKPGAPLRQKFSDVYVEVKRGR</sequence>
<dbReference type="InterPro" id="IPR043133">
    <property type="entry name" value="GTP-CH-I_C/QueF"/>
</dbReference>
<dbReference type="EMBL" id="BDJL01000125">
    <property type="protein sequence ID" value="GAV26044.1"/>
    <property type="molecule type" value="Genomic_DNA"/>
</dbReference>
<evidence type="ECO:0000313" key="9">
    <source>
        <dbReference type="Proteomes" id="UP000187338"/>
    </source>
</evidence>
<evidence type="ECO:0000256" key="5">
    <source>
        <dbReference type="ARBA" id="ARBA00023239"/>
    </source>
</evidence>
<keyword evidence="5 6" id="KW-0456">Lyase</keyword>